<dbReference type="GO" id="GO:0004888">
    <property type="term" value="F:transmembrane signaling receptor activity"/>
    <property type="evidence" value="ECO:0007669"/>
    <property type="project" value="InterPro"/>
</dbReference>
<evidence type="ECO:0000256" key="2">
    <source>
        <dbReference type="ARBA" id="ARBA00022525"/>
    </source>
</evidence>
<keyword evidence="13" id="KW-0395">Inflammatory response</keyword>
<keyword evidence="8" id="KW-0325">Glycoprotein</keyword>
<name>A0A8T2MEA3_ASTMX</name>
<gene>
    <name evidence="18" type="primary">CHADL</name>
    <name evidence="18" type="ORF">AMEX_G4684</name>
</gene>
<dbReference type="EMBL" id="JAICCE010000003">
    <property type="protein sequence ID" value="KAG9279181.1"/>
    <property type="molecule type" value="Genomic_DNA"/>
</dbReference>
<dbReference type="GO" id="GO:0045087">
    <property type="term" value="P:innate immune response"/>
    <property type="evidence" value="ECO:0007669"/>
    <property type="project" value="UniProtKB-UniRule"/>
</dbReference>
<dbReference type="Proteomes" id="UP000752171">
    <property type="component" value="Unassembled WGS sequence"/>
</dbReference>
<organism evidence="18 19">
    <name type="scientific">Astyanax mexicanus</name>
    <name type="common">Blind cave fish</name>
    <name type="synonym">Astyanax fasciatus mexicanus</name>
    <dbReference type="NCBI Taxonomy" id="7994"/>
    <lineage>
        <taxon>Eukaryota</taxon>
        <taxon>Metazoa</taxon>
        <taxon>Chordata</taxon>
        <taxon>Craniata</taxon>
        <taxon>Vertebrata</taxon>
        <taxon>Euteleostomi</taxon>
        <taxon>Actinopterygii</taxon>
        <taxon>Neopterygii</taxon>
        <taxon>Teleostei</taxon>
        <taxon>Ostariophysi</taxon>
        <taxon>Characiformes</taxon>
        <taxon>Characoidei</taxon>
        <taxon>Acestrorhamphidae</taxon>
        <taxon>Acestrorhamphinae</taxon>
        <taxon>Astyanax</taxon>
    </lineage>
</organism>
<dbReference type="PIRSF" id="PIRSF037595">
    <property type="entry name" value="Toll-like_receptor"/>
    <property type="match status" value="1"/>
</dbReference>
<proteinExistence type="inferred from homology"/>
<dbReference type="InterPro" id="IPR032675">
    <property type="entry name" value="LRR_dom_sf"/>
</dbReference>
<feature type="domain" description="LRRNT" evidence="16">
    <location>
        <begin position="24"/>
        <end position="58"/>
    </location>
</feature>
<evidence type="ECO:0000313" key="19">
    <source>
        <dbReference type="Proteomes" id="UP000752171"/>
    </source>
</evidence>
<keyword evidence="2" id="KW-0964">Secreted</keyword>
<dbReference type="SUPFAM" id="SSF52058">
    <property type="entry name" value="L domain-like"/>
    <property type="match status" value="2"/>
</dbReference>
<evidence type="ECO:0000256" key="15">
    <source>
        <dbReference type="SAM" id="SignalP"/>
    </source>
</evidence>
<evidence type="ECO:0000256" key="9">
    <source>
        <dbReference type="ARBA" id="ARBA00053126"/>
    </source>
</evidence>
<comment type="function">
    <text evidence="9">Potential negative modulator of chondrocyte differentiation. Inhibits collagen fibrillogenesis in vitro. May influence chondrocyte's differentiation by acting on its cellular collagenous microenvironment.</text>
</comment>
<dbReference type="PROSITE" id="PS51450">
    <property type="entry name" value="LRR"/>
    <property type="match status" value="6"/>
</dbReference>
<dbReference type="FunFam" id="3.80.10.10:FF:000059">
    <property type="entry name" value="Chondroadherin like"/>
    <property type="match status" value="1"/>
</dbReference>
<evidence type="ECO:0000256" key="12">
    <source>
        <dbReference type="ARBA" id="ARBA00071892"/>
    </source>
</evidence>
<feature type="domain" description="LRRCT" evidence="17">
    <location>
        <begin position="301"/>
        <end position="349"/>
    </location>
</feature>
<comment type="subunit">
    <text evidence="11">Associates with collagen and binds to collagen fibrils.</text>
</comment>
<dbReference type="SMART" id="SM00082">
    <property type="entry name" value="LRRCT"/>
    <property type="match status" value="2"/>
</dbReference>
<dbReference type="Pfam" id="PF01463">
    <property type="entry name" value="LRRCT"/>
    <property type="match status" value="2"/>
</dbReference>
<protein>
    <recommendedName>
        <fullName evidence="12">Chondroadherin-like protein</fullName>
    </recommendedName>
</protein>
<keyword evidence="5 15" id="KW-0732">Signal</keyword>
<feature type="compositionally biased region" description="Basic residues" evidence="14">
    <location>
        <begin position="746"/>
        <end position="761"/>
    </location>
</feature>
<comment type="caution">
    <text evidence="18">The sequence shown here is derived from an EMBL/GenBank/DDBJ whole genome shotgun (WGS) entry which is preliminary data.</text>
</comment>
<evidence type="ECO:0000256" key="8">
    <source>
        <dbReference type="ARBA" id="ARBA00023180"/>
    </source>
</evidence>
<dbReference type="InterPro" id="IPR000483">
    <property type="entry name" value="Cys-rich_flank_reg_C"/>
</dbReference>
<dbReference type="InterPro" id="IPR003591">
    <property type="entry name" value="Leu-rich_rpt_typical-subtyp"/>
</dbReference>
<dbReference type="SMART" id="SM00365">
    <property type="entry name" value="LRR_SD22"/>
    <property type="match status" value="5"/>
</dbReference>
<keyword evidence="6" id="KW-0677">Repeat</keyword>
<feature type="domain" description="LRRCT" evidence="17">
    <location>
        <begin position="660"/>
        <end position="707"/>
    </location>
</feature>
<evidence type="ECO:0000256" key="4">
    <source>
        <dbReference type="ARBA" id="ARBA00022614"/>
    </source>
</evidence>
<evidence type="ECO:0000256" key="3">
    <source>
        <dbReference type="ARBA" id="ARBA00022530"/>
    </source>
</evidence>
<feature type="domain" description="LRRNT" evidence="16">
    <location>
        <begin position="378"/>
        <end position="412"/>
    </location>
</feature>
<evidence type="ECO:0000256" key="13">
    <source>
        <dbReference type="PIRNR" id="PIRNR037595"/>
    </source>
</evidence>
<dbReference type="GO" id="GO:0005886">
    <property type="term" value="C:plasma membrane"/>
    <property type="evidence" value="ECO:0007669"/>
    <property type="project" value="TreeGrafter"/>
</dbReference>
<feature type="signal peptide" evidence="15">
    <location>
        <begin position="1"/>
        <end position="22"/>
    </location>
</feature>
<comment type="similarity">
    <text evidence="10">Belongs to the small leucine-rich proteoglycan (SLRP) family. SLRP class IV subfamily.</text>
</comment>
<dbReference type="Gene3D" id="3.80.10.10">
    <property type="entry name" value="Ribonuclease Inhibitor"/>
    <property type="match status" value="3"/>
</dbReference>
<dbReference type="InterPro" id="IPR001611">
    <property type="entry name" value="Leu-rich_rpt"/>
</dbReference>
<feature type="region of interest" description="Disordered" evidence="14">
    <location>
        <begin position="713"/>
        <end position="792"/>
    </location>
</feature>
<comment type="subcellular location">
    <subcellularLocation>
        <location evidence="1">Secreted</location>
        <location evidence="1">Extracellular space</location>
        <location evidence="1">Extracellular matrix</location>
    </subcellularLocation>
</comment>
<evidence type="ECO:0000256" key="7">
    <source>
        <dbReference type="ARBA" id="ARBA00023157"/>
    </source>
</evidence>
<dbReference type="FunFam" id="3.80.10.10:FF:000311">
    <property type="entry name" value="Chondroadherin-like a"/>
    <property type="match status" value="1"/>
</dbReference>
<feature type="chain" id="PRO_5035818119" description="Chondroadherin-like protein" evidence="15">
    <location>
        <begin position="23"/>
        <end position="792"/>
    </location>
</feature>
<evidence type="ECO:0000256" key="1">
    <source>
        <dbReference type="ARBA" id="ARBA00004498"/>
    </source>
</evidence>
<evidence type="ECO:0000256" key="10">
    <source>
        <dbReference type="ARBA" id="ARBA00061422"/>
    </source>
</evidence>
<dbReference type="PANTHER" id="PTHR24369">
    <property type="entry name" value="ANTIGEN BSP, PUTATIVE-RELATED"/>
    <property type="match status" value="1"/>
</dbReference>
<keyword evidence="13" id="KW-0399">Innate immunity</keyword>
<evidence type="ECO:0000256" key="5">
    <source>
        <dbReference type="ARBA" id="ARBA00022729"/>
    </source>
</evidence>
<dbReference type="Pfam" id="PF13855">
    <property type="entry name" value="LRR_8"/>
    <property type="match status" value="4"/>
</dbReference>
<keyword evidence="3" id="KW-0272">Extracellular matrix</keyword>
<keyword evidence="4" id="KW-0433">Leucine-rich repeat</keyword>
<evidence type="ECO:0000256" key="14">
    <source>
        <dbReference type="SAM" id="MobiDB-lite"/>
    </source>
</evidence>
<feature type="compositionally biased region" description="Basic residues" evidence="14">
    <location>
        <begin position="779"/>
        <end position="792"/>
    </location>
</feature>
<sequence length="792" mass="87864">MWFATLLSLAWVVLMFPSLAQSGKCPRVCSCDAKTLTVACTGKNLTSVPPTINEITVKLDLKRNNLGELERGAFSHTLYLTHLGLQGCRIHTVREGAFRGLTRLVQLDLAYNNIEILHQESFDGLTSLKQLLLDRNRIEDIRPGAFSQLGSLNLLSLPHNQLTYIPNMAFQGLLTLQTLRLNHNSLNHLETEAFASLLSLTHLSLSHNELQFFPTATMTRLVALTHLDLSFNPMTFLGEKSVSMPRLTHLSAAHMALQDVSAAALALSPLLSRLDLSHNQLHYLQPLTGPVQLQSINLAANPVWCTCVLLELRAWARKGGVRLLGDCAGPPHLSEEPLEAVLEKDLRCRRQNGGIKEEVEEEERLVVVTQAEPKKTENCPENCLCQPEAQHVSCENRGHIKVPRVFPNNTHLLDLRGNHFHYLPSNSFRGVPEVVSLHLDGCKIHEVEAGAFRGLKGLMYLYLSNNQLSSLDLDAFAGALQLMYLHLDGNRLTHFPSAATLSHTPNLLELHLERNLISKLEPAGLLQPVPMLRGLYLTNNNISTVAANALDPAPNLEILHLGDNQLTDVQSDALGHVPLLEELRLSGNPIHWIRPKMFQVVGGSLKHLYLDRLGLKKMDHDALAGLGSTLLSLSLEDNQLEHLPDLFHLTGLQHLKLGNNPLICDCSLLPFRRWMEQASVNVSAVCVYPAELHGQSVQEVDIIKNCGAENLHITTNSTSQPKPLKSSKPKLKSTLISEALAEHSSTKPRSKSKPTKTKPARKPLTDEPKPNQKSAQKSAQRRKNKKNKKKKV</sequence>
<evidence type="ECO:0000313" key="18">
    <source>
        <dbReference type="EMBL" id="KAG9279181.1"/>
    </source>
</evidence>
<dbReference type="PANTHER" id="PTHR24369:SF216">
    <property type="entry name" value="CD180 MOLECULE"/>
    <property type="match status" value="1"/>
</dbReference>
<dbReference type="GO" id="GO:0006954">
    <property type="term" value="P:inflammatory response"/>
    <property type="evidence" value="ECO:0007669"/>
    <property type="project" value="UniProtKB-UniRule"/>
</dbReference>
<evidence type="ECO:0000259" key="17">
    <source>
        <dbReference type="SMART" id="SM00082"/>
    </source>
</evidence>
<keyword evidence="13" id="KW-0391">Immunity</keyword>
<dbReference type="OrthoDB" id="643377at2759"/>
<dbReference type="GO" id="GO:0002224">
    <property type="term" value="P:toll-like receptor signaling pathway"/>
    <property type="evidence" value="ECO:0007669"/>
    <property type="project" value="InterPro"/>
</dbReference>
<dbReference type="SMART" id="SM00013">
    <property type="entry name" value="LRRNT"/>
    <property type="match status" value="2"/>
</dbReference>
<reference evidence="18 19" key="1">
    <citation type="submission" date="2021-07" db="EMBL/GenBank/DDBJ databases">
        <authorList>
            <person name="Imarazene B."/>
            <person name="Zahm M."/>
            <person name="Klopp C."/>
            <person name="Cabau C."/>
            <person name="Beille S."/>
            <person name="Jouanno E."/>
            <person name="Castinel A."/>
            <person name="Lluch J."/>
            <person name="Gil L."/>
            <person name="Kuchtly C."/>
            <person name="Lopez Roques C."/>
            <person name="Donnadieu C."/>
            <person name="Parrinello H."/>
            <person name="Journot L."/>
            <person name="Du K."/>
            <person name="Schartl M."/>
            <person name="Retaux S."/>
            <person name="Guiguen Y."/>
        </authorList>
    </citation>
    <scope>NUCLEOTIDE SEQUENCE [LARGE SCALE GENOMIC DNA]</scope>
    <source>
        <strain evidence="18">Pach_M1</strain>
        <tissue evidence="18">Testis</tissue>
    </source>
</reference>
<dbReference type="AlphaFoldDB" id="A0A8T2MEA3"/>
<dbReference type="InterPro" id="IPR050541">
    <property type="entry name" value="LRR_TM_domain-containing"/>
</dbReference>
<comment type="similarity">
    <text evidence="13">Belongs to the Toll-like receptor family.</text>
</comment>
<evidence type="ECO:0000256" key="6">
    <source>
        <dbReference type="ARBA" id="ARBA00022737"/>
    </source>
</evidence>
<dbReference type="InterPro" id="IPR000372">
    <property type="entry name" value="LRRNT"/>
</dbReference>
<keyword evidence="7" id="KW-1015">Disulfide bond</keyword>
<evidence type="ECO:0000256" key="11">
    <source>
        <dbReference type="ARBA" id="ARBA00064652"/>
    </source>
</evidence>
<accession>A0A8T2MEA3</accession>
<dbReference type="FunFam" id="3.80.10.10:FF:000368">
    <property type="entry name" value="Chondroadherin like"/>
    <property type="match status" value="1"/>
</dbReference>
<dbReference type="SMART" id="SM00369">
    <property type="entry name" value="LRR_TYP"/>
    <property type="match status" value="18"/>
</dbReference>
<evidence type="ECO:0000259" key="16">
    <source>
        <dbReference type="SMART" id="SM00013"/>
    </source>
</evidence>
<dbReference type="InterPro" id="IPR017241">
    <property type="entry name" value="Toll-like_receptor"/>
</dbReference>
<keyword evidence="13" id="KW-0675">Receptor</keyword>